<dbReference type="Proteomes" id="UP000092698">
    <property type="component" value="Chromosome"/>
</dbReference>
<evidence type="ECO:0000313" key="1">
    <source>
        <dbReference type="EMBL" id="ANU06478.1"/>
    </source>
</evidence>
<keyword evidence="2" id="KW-1185">Reference proteome</keyword>
<proteinExistence type="predicted"/>
<organism evidence="1 2">
    <name type="scientific">Paraurantiacibacter namhicola</name>
    <dbReference type="NCBI Taxonomy" id="645517"/>
    <lineage>
        <taxon>Bacteria</taxon>
        <taxon>Pseudomonadati</taxon>
        <taxon>Pseudomonadota</taxon>
        <taxon>Alphaproteobacteria</taxon>
        <taxon>Sphingomonadales</taxon>
        <taxon>Erythrobacteraceae</taxon>
        <taxon>Paraurantiacibacter</taxon>
    </lineage>
</organism>
<accession>A0A1C7D4T6</accession>
<gene>
    <name evidence="1" type="ORF">A6F65_00150</name>
</gene>
<dbReference type="EMBL" id="CP016545">
    <property type="protein sequence ID" value="ANU06478.1"/>
    <property type="molecule type" value="Genomic_DNA"/>
</dbReference>
<dbReference type="STRING" id="645517.A6F65_00150"/>
<protein>
    <submittedName>
        <fullName evidence="1">Uncharacterized protein</fullName>
    </submittedName>
</protein>
<name>A0A1C7D4T6_9SPHN</name>
<evidence type="ECO:0000313" key="2">
    <source>
        <dbReference type="Proteomes" id="UP000092698"/>
    </source>
</evidence>
<sequence length="312" mass="34951">MADQWIAASTALELGIDRMSLCARLHKGEVLARASSLHRGDQSATNANIPKEFWWAEGHGALEQDWQTGDFATSIERGDFQGEWQAFGVKFSLSSLLMMLPFELRPEKRRVLSVAGNDKWIPADDARQLAYHCGKENGSEYIVEQARLGFLVGVAVEAHGASRPTNFLRWDWEEREWEIPDWFWSDFARPIGARSKWEIGFFAGEGSSPIGSRYVEVSGVHFLRSSVAACLNLPEQPATPESSGRVGRRPKYDWPSATLAVFGLIHRGDFKPSSQADVERCLIQHLTEGENSPSESTVRPYAKLIWEEAAKV</sequence>
<dbReference type="OrthoDB" id="7595214at2"/>
<dbReference type="RefSeq" id="WP_157093002.1">
    <property type="nucleotide sequence ID" value="NZ_CP016545.1"/>
</dbReference>
<dbReference type="KEGG" id="anh:A6F65_00150"/>
<reference evidence="1 2" key="1">
    <citation type="submission" date="2016-07" db="EMBL/GenBank/DDBJ databases">
        <title>Complete genome sequence of Altererythrobacter namhicola JCM 16345T, containing esterase-encoding genes.</title>
        <authorList>
            <person name="Cheng H."/>
            <person name="Wu Y.-H."/>
            <person name="Jian S.-L."/>
            <person name="Huo Y.-Y."/>
            <person name="Wang C.-S."/>
            <person name="Xu X.-W."/>
        </authorList>
    </citation>
    <scope>NUCLEOTIDE SEQUENCE [LARGE SCALE GENOMIC DNA]</scope>
    <source>
        <strain evidence="1 2">JCM 16345</strain>
    </source>
</reference>
<dbReference type="AlphaFoldDB" id="A0A1C7D4T6"/>